<comment type="caution">
    <text evidence="9">The sequence shown here is derived from an EMBL/GenBank/DDBJ whole genome shotgun (WGS) entry which is preliminary data.</text>
</comment>
<feature type="binding site" evidence="4 6">
    <location>
        <position position="109"/>
    </location>
    <ligand>
        <name>substrate</name>
    </ligand>
</feature>
<proteinExistence type="inferred from homology"/>
<dbReference type="GO" id="GO:0031119">
    <property type="term" value="P:tRNA pseudouridine synthesis"/>
    <property type="evidence" value="ECO:0007669"/>
    <property type="project" value="UniProtKB-UniRule"/>
</dbReference>
<evidence type="ECO:0000256" key="3">
    <source>
        <dbReference type="ARBA" id="ARBA00023235"/>
    </source>
</evidence>
<comment type="similarity">
    <text evidence="1 4 7">Belongs to the tRNA pseudouridine synthase TruA family.</text>
</comment>
<dbReference type="InterPro" id="IPR020095">
    <property type="entry name" value="PsdUridine_synth_TruA_C"/>
</dbReference>
<dbReference type="NCBIfam" id="TIGR00071">
    <property type="entry name" value="hisT_truA"/>
    <property type="match status" value="1"/>
</dbReference>
<comment type="caution">
    <text evidence="4">Lacks conserved residue(s) required for the propagation of feature annotation.</text>
</comment>
<feature type="domain" description="Pseudouridine synthase I TruA alpha/beta" evidence="8">
    <location>
        <begin position="142"/>
        <end position="244"/>
    </location>
</feature>
<dbReference type="Proteomes" id="UP000885750">
    <property type="component" value="Unassembled WGS sequence"/>
</dbReference>
<keyword evidence="2 4" id="KW-0819">tRNA processing</keyword>
<dbReference type="GO" id="GO:0160147">
    <property type="term" value="F:tRNA pseudouridine(38-40) synthase activity"/>
    <property type="evidence" value="ECO:0007669"/>
    <property type="project" value="UniProtKB-EC"/>
</dbReference>
<dbReference type="InterPro" id="IPR001406">
    <property type="entry name" value="PsdUridine_synth_TruA"/>
</dbReference>
<dbReference type="EMBL" id="DRMS01000275">
    <property type="protein sequence ID" value="HFC92623.1"/>
    <property type="molecule type" value="Genomic_DNA"/>
</dbReference>
<sequence>MKYALCVEYDGTPYCGWQKLSHAPSVQEEVEKSLSKVANHSVEVVCAGRTDSGVHGIGQVIHFESDSDRNDKAWLLGGNTNLPFSISFQWVKVVDNDFHARFSALDRRYRYIILNRKARPALLHQRVAWFHSLLDERKMQQAADNLIGEMDYSSFRASSCQARHANREIKEIKITRNGDYITIDICANAFLHHMVRNIVGSLFDVGLGIKSPQWFVELLAIKDRTKAGVTAPACGLYFVSVSYPEKYQIPKNNQSPKFVV</sequence>
<feature type="domain" description="Pseudouridine synthase I TruA alpha/beta" evidence="8">
    <location>
        <begin position="6"/>
        <end position="102"/>
    </location>
</feature>
<dbReference type="InterPro" id="IPR020094">
    <property type="entry name" value="TruA/RsuA/RluB/E/F_N"/>
</dbReference>
<dbReference type="CDD" id="cd02570">
    <property type="entry name" value="PseudoU_synth_EcTruA"/>
    <property type="match status" value="1"/>
</dbReference>
<accession>A0A7V2T3B0</accession>
<dbReference type="EC" id="5.4.99.12" evidence="4"/>
<dbReference type="AlphaFoldDB" id="A0A7V2T3B0"/>
<dbReference type="SUPFAM" id="SSF55120">
    <property type="entry name" value="Pseudouridine synthase"/>
    <property type="match status" value="1"/>
</dbReference>
<evidence type="ECO:0000313" key="9">
    <source>
        <dbReference type="EMBL" id="HFC92623.1"/>
    </source>
</evidence>
<dbReference type="GO" id="GO:0003723">
    <property type="term" value="F:RNA binding"/>
    <property type="evidence" value="ECO:0007669"/>
    <property type="project" value="InterPro"/>
</dbReference>
<reference evidence="9" key="1">
    <citation type="journal article" date="2020" name="mSystems">
        <title>Genome- and Community-Level Interaction Insights into Carbon Utilization and Element Cycling Functions of Hydrothermarchaeota in Hydrothermal Sediment.</title>
        <authorList>
            <person name="Zhou Z."/>
            <person name="Liu Y."/>
            <person name="Xu W."/>
            <person name="Pan J."/>
            <person name="Luo Z.H."/>
            <person name="Li M."/>
        </authorList>
    </citation>
    <scope>NUCLEOTIDE SEQUENCE [LARGE SCALE GENOMIC DNA]</scope>
    <source>
        <strain evidence="9">HyVt-493</strain>
    </source>
</reference>
<evidence type="ECO:0000256" key="5">
    <source>
        <dbReference type="PIRSR" id="PIRSR001430-1"/>
    </source>
</evidence>
<evidence type="ECO:0000256" key="7">
    <source>
        <dbReference type="RuleBase" id="RU003792"/>
    </source>
</evidence>
<dbReference type="Gene3D" id="3.30.70.580">
    <property type="entry name" value="Pseudouridine synthase I, catalytic domain, N-terminal subdomain"/>
    <property type="match status" value="1"/>
</dbReference>
<dbReference type="PANTHER" id="PTHR11142">
    <property type="entry name" value="PSEUDOURIDYLATE SYNTHASE"/>
    <property type="match status" value="1"/>
</dbReference>
<evidence type="ECO:0000256" key="2">
    <source>
        <dbReference type="ARBA" id="ARBA00022694"/>
    </source>
</evidence>
<evidence type="ECO:0000256" key="1">
    <source>
        <dbReference type="ARBA" id="ARBA00009375"/>
    </source>
</evidence>
<dbReference type="InterPro" id="IPR020103">
    <property type="entry name" value="PsdUridine_synth_cat_dom_sf"/>
</dbReference>
<comment type="subunit">
    <text evidence="4">Homodimer.</text>
</comment>
<comment type="function">
    <text evidence="4">Formation of pseudouridine at positions 38, 39 and 40 in the anticodon stem and loop of transfer RNAs.</text>
</comment>
<dbReference type="InterPro" id="IPR020097">
    <property type="entry name" value="PsdUridine_synth_TruA_a/b_dom"/>
</dbReference>
<protein>
    <recommendedName>
        <fullName evidence="4">tRNA pseudouridine synthase A</fullName>
        <ecNumber evidence="4">5.4.99.12</ecNumber>
    </recommendedName>
    <alternativeName>
        <fullName evidence="4">tRNA pseudouridine(38-40) synthase</fullName>
    </alternativeName>
    <alternativeName>
        <fullName evidence="4">tRNA pseudouridylate synthase I</fullName>
    </alternativeName>
    <alternativeName>
        <fullName evidence="4">tRNA-uridine isomerase I</fullName>
    </alternativeName>
</protein>
<dbReference type="PIRSF" id="PIRSF001430">
    <property type="entry name" value="tRNA_psdUrid_synth"/>
    <property type="match status" value="1"/>
</dbReference>
<keyword evidence="3 4" id="KW-0413">Isomerase</keyword>
<dbReference type="FunFam" id="3.30.70.580:FF:000001">
    <property type="entry name" value="tRNA pseudouridine synthase A"/>
    <property type="match status" value="1"/>
</dbReference>
<feature type="active site" description="Nucleophile" evidence="4 5">
    <location>
        <position position="51"/>
    </location>
</feature>
<dbReference type="HAMAP" id="MF_00171">
    <property type="entry name" value="TruA"/>
    <property type="match status" value="1"/>
</dbReference>
<evidence type="ECO:0000256" key="4">
    <source>
        <dbReference type="HAMAP-Rule" id="MF_00171"/>
    </source>
</evidence>
<comment type="catalytic activity">
    <reaction evidence="4 7">
        <text>uridine(38/39/40) in tRNA = pseudouridine(38/39/40) in tRNA</text>
        <dbReference type="Rhea" id="RHEA:22376"/>
        <dbReference type="Rhea" id="RHEA-COMP:10085"/>
        <dbReference type="Rhea" id="RHEA-COMP:10087"/>
        <dbReference type="ChEBI" id="CHEBI:65314"/>
        <dbReference type="ChEBI" id="CHEBI:65315"/>
        <dbReference type="EC" id="5.4.99.12"/>
    </reaction>
</comment>
<evidence type="ECO:0000256" key="6">
    <source>
        <dbReference type="PIRSR" id="PIRSR001430-2"/>
    </source>
</evidence>
<gene>
    <name evidence="4 9" type="primary">truA</name>
    <name evidence="9" type="ORF">ENJ51_07405</name>
</gene>
<dbReference type="PANTHER" id="PTHR11142:SF0">
    <property type="entry name" value="TRNA PSEUDOURIDINE SYNTHASE-LIKE 1"/>
    <property type="match status" value="1"/>
</dbReference>
<name>A0A7V2T3B0_LEUMU</name>
<evidence type="ECO:0000259" key="8">
    <source>
        <dbReference type="Pfam" id="PF01416"/>
    </source>
</evidence>
<dbReference type="Gene3D" id="3.30.70.660">
    <property type="entry name" value="Pseudouridine synthase I, catalytic domain, C-terminal subdomain"/>
    <property type="match status" value="1"/>
</dbReference>
<dbReference type="Pfam" id="PF01416">
    <property type="entry name" value="PseudoU_synth_1"/>
    <property type="match status" value="2"/>
</dbReference>
<organism evidence="9">
    <name type="scientific">Leucothrix mucor</name>
    <dbReference type="NCBI Taxonomy" id="45248"/>
    <lineage>
        <taxon>Bacteria</taxon>
        <taxon>Pseudomonadati</taxon>
        <taxon>Pseudomonadota</taxon>
        <taxon>Gammaproteobacteria</taxon>
        <taxon>Thiotrichales</taxon>
        <taxon>Thiotrichaceae</taxon>
        <taxon>Leucothrix</taxon>
    </lineage>
</organism>